<protein>
    <submittedName>
        <fullName evidence="3">Surfactin synthase thioesterase subunit</fullName>
    </submittedName>
</protein>
<gene>
    <name evidence="3" type="ORF">EV200_106336</name>
</gene>
<evidence type="ECO:0000259" key="2">
    <source>
        <dbReference type="Pfam" id="PF00975"/>
    </source>
</evidence>
<dbReference type="PANTHER" id="PTHR11487:SF0">
    <property type="entry name" value="S-ACYL FATTY ACID SYNTHASE THIOESTERASE, MEDIUM CHAIN"/>
    <property type="match status" value="1"/>
</dbReference>
<dbReference type="Pfam" id="PF00975">
    <property type="entry name" value="Thioesterase"/>
    <property type="match status" value="1"/>
</dbReference>
<organism evidence="3 4">
    <name type="scientific">Pedobacter psychrotolerans</name>
    <dbReference type="NCBI Taxonomy" id="1843235"/>
    <lineage>
        <taxon>Bacteria</taxon>
        <taxon>Pseudomonadati</taxon>
        <taxon>Bacteroidota</taxon>
        <taxon>Sphingobacteriia</taxon>
        <taxon>Sphingobacteriales</taxon>
        <taxon>Sphingobacteriaceae</taxon>
        <taxon>Pedobacter</taxon>
    </lineage>
</organism>
<dbReference type="InterPro" id="IPR029058">
    <property type="entry name" value="AB_hydrolase_fold"/>
</dbReference>
<dbReference type="PANTHER" id="PTHR11487">
    <property type="entry name" value="THIOESTERASE"/>
    <property type="match status" value="1"/>
</dbReference>
<dbReference type="RefSeq" id="WP_132534717.1">
    <property type="nucleotide sequence ID" value="NZ_BMJO01000006.1"/>
</dbReference>
<dbReference type="AlphaFoldDB" id="A0A4R2H8T1"/>
<comment type="caution">
    <text evidence="3">The sequence shown here is derived from an EMBL/GenBank/DDBJ whole genome shotgun (WGS) entry which is preliminary data.</text>
</comment>
<evidence type="ECO:0000313" key="4">
    <source>
        <dbReference type="Proteomes" id="UP000295684"/>
    </source>
</evidence>
<dbReference type="InterPro" id="IPR012223">
    <property type="entry name" value="TEII"/>
</dbReference>
<name>A0A4R2H8T1_9SPHI</name>
<sequence length="230" mass="26511">MEKKQIFLLHFAGGNQYSYQFMMPFLHDFNVKAIELPGRGRRSGEKLLFDFDLAATDLYNQILENLNSQDFIIFGHSMGAKLSLRIVKMLENANKYPLGLYVSGNAGPDIGTDVKRYLLNKDEFIQELKKIGGVSVEFLENEELFSFFEPILRADFELSEKTSAARFQTIKTPIYAIMGSQEPYADRIENWKNFTSSEFLYKIMEGDHFFIQNHANAIINFIRSNLISTK</sequence>
<feature type="domain" description="Thioesterase" evidence="2">
    <location>
        <begin position="5"/>
        <end position="224"/>
    </location>
</feature>
<dbReference type="GO" id="GO:0008610">
    <property type="term" value="P:lipid biosynthetic process"/>
    <property type="evidence" value="ECO:0007669"/>
    <property type="project" value="TreeGrafter"/>
</dbReference>
<proteinExistence type="inferred from homology"/>
<dbReference type="EMBL" id="SLWO01000006">
    <property type="protein sequence ID" value="TCO22691.1"/>
    <property type="molecule type" value="Genomic_DNA"/>
</dbReference>
<evidence type="ECO:0000256" key="1">
    <source>
        <dbReference type="ARBA" id="ARBA00007169"/>
    </source>
</evidence>
<dbReference type="Proteomes" id="UP000295684">
    <property type="component" value="Unassembled WGS sequence"/>
</dbReference>
<comment type="similarity">
    <text evidence="1">Belongs to the thioesterase family.</text>
</comment>
<dbReference type="SUPFAM" id="SSF53474">
    <property type="entry name" value="alpha/beta-Hydrolases"/>
    <property type="match status" value="1"/>
</dbReference>
<dbReference type="Gene3D" id="3.40.50.1820">
    <property type="entry name" value="alpha/beta hydrolase"/>
    <property type="match status" value="1"/>
</dbReference>
<accession>A0A4R2H8T1</accession>
<evidence type="ECO:0000313" key="3">
    <source>
        <dbReference type="EMBL" id="TCO22691.1"/>
    </source>
</evidence>
<dbReference type="OrthoDB" id="2213423at2"/>
<reference evidence="3 4" key="1">
    <citation type="submission" date="2019-03" db="EMBL/GenBank/DDBJ databases">
        <title>Genomic Encyclopedia of Type Strains, Phase IV (KMG-IV): sequencing the most valuable type-strain genomes for metagenomic binning, comparative biology and taxonomic classification.</title>
        <authorList>
            <person name="Goeker M."/>
        </authorList>
    </citation>
    <scope>NUCLEOTIDE SEQUENCE [LARGE SCALE GENOMIC DNA]</scope>
    <source>
        <strain evidence="3 4">DSM 103236</strain>
    </source>
</reference>
<dbReference type="InterPro" id="IPR001031">
    <property type="entry name" value="Thioesterase"/>
</dbReference>